<dbReference type="Proteomes" id="UP000664859">
    <property type="component" value="Unassembled WGS sequence"/>
</dbReference>
<organism evidence="1 2">
    <name type="scientific">Tribonema minus</name>
    <dbReference type="NCBI Taxonomy" id="303371"/>
    <lineage>
        <taxon>Eukaryota</taxon>
        <taxon>Sar</taxon>
        <taxon>Stramenopiles</taxon>
        <taxon>Ochrophyta</taxon>
        <taxon>PX clade</taxon>
        <taxon>Xanthophyceae</taxon>
        <taxon>Tribonematales</taxon>
        <taxon>Tribonemataceae</taxon>
        <taxon>Tribonema</taxon>
    </lineage>
</organism>
<name>A0A836CE86_9STRA</name>
<evidence type="ECO:0000313" key="1">
    <source>
        <dbReference type="EMBL" id="KAG5181913.1"/>
    </source>
</evidence>
<accession>A0A836CE86</accession>
<feature type="non-terminal residue" evidence="1">
    <location>
        <position position="1"/>
    </location>
</feature>
<proteinExistence type="predicted"/>
<protein>
    <submittedName>
        <fullName evidence="1">Uncharacterized protein</fullName>
    </submittedName>
</protein>
<comment type="caution">
    <text evidence="1">The sequence shown here is derived from an EMBL/GenBank/DDBJ whole genome shotgun (WGS) entry which is preliminary data.</text>
</comment>
<sequence>LALALDSAGFSELVQSLYAIKGGTISSGLGQLESVQAVESMVRAGTRIAIDVLAGAAGTCNAGHLTSLWAGVLGRPPLPDDVCFEIGLQAAQWGDSISVLSWLAPQLPTWPPYYVHILCNVAAVHGYVDTLEFLMARGRWLFGDQRALTLSDLADLADRWRSDIGTLIHVDTDGDEHIVALVDAAAAFSDATVLRWLHSRQPLQFTSITMKVAAARGGGLPTLKWLYAQGCPHDINEVCEGLMRCNLSGVAPPMLEWVRSCGGGDWSAQGMTSMLVEALAHMTPTLARWLRAEGAQWPADLSDVVVAKVDSVHPRNLLWAIQQGCPFGRWTFELSTPVERALVEFNLGGCAVYATVEIVVTPPPPRPSPPPPVAVSSVMLVLHLCIDGIPHAT</sequence>
<dbReference type="AlphaFoldDB" id="A0A836CE86"/>
<keyword evidence="2" id="KW-1185">Reference proteome</keyword>
<dbReference type="EMBL" id="JAFCMP010000280">
    <property type="protein sequence ID" value="KAG5181913.1"/>
    <property type="molecule type" value="Genomic_DNA"/>
</dbReference>
<reference evidence="1" key="1">
    <citation type="submission" date="2021-02" db="EMBL/GenBank/DDBJ databases">
        <title>First Annotated Genome of the Yellow-green Alga Tribonema minus.</title>
        <authorList>
            <person name="Mahan K.M."/>
        </authorList>
    </citation>
    <scope>NUCLEOTIDE SEQUENCE</scope>
    <source>
        <strain evidence="1">UTEX B ZZ1240</strain>
    </source>
</reference>
<evidence type="ECO:0000313" key="2">
    <source>
        <dbReference type="Proteomes" id="UP000664859"/>
    </source>
</evidence>
<gene>
    <name evidence="1" type="ORF">JKP88DRAFT_256015</name>
</gene>